<keyword evidence="2 4" id="KW-0575">Peroxidase</keyword>
<keyword evidence="5" id="KW-1185">Reference proteome</keyword>
<comment type="caution">
    <text evidence="4">The sequence shown here is derived from an EMBL/GenBank/DDBJ whole genome shotgun (WGS) entry which is preliminary data.</text>
</comment>
<evidence type="ECO:0000313" key="5">
    <source>
        <dbReference type="Proteomes" id="UP001272515"/>
    </source>
</evidence>
<dbReference type="PIRSF" id="PIRSF000303">
    <property type="entry name" value="Glutathion_perox"/>
    <property type="match status" value="1"/>
</dbReference>
<reference evidence="4 5" key="1">
    <citation type="submission" date="2023-10" db="EMBL/GenBank/DDBJ databases">
        <title>Veillonella sp. nov., isolated from a pig farm feces dump.</title>
        <authorList>
            <person name="Chang Y.-H."/>
        </authorList>
    </citation>
    <scope>NUCLEOTIDE SEQUENCE [LARGE SCALE GENOMIC DNA]</scope>
    <source>
        <strain evidence="4 5">YH-vei2233</strain>
    </source>
</reference>
<dbReference type="SUPFAM" id="SSF52833">
    <property type="entry name" value="Thioredoxin-like"/>
    <property type="match status" value="1"/>
</dbReference>
<sequence>MKKFYNFSFNLVPTNLVNHKLSKRNDDIQHFCKVNFGVTFPVMAKANVRGENVMPVFKYMTEQQGFKGFPESDMTEMLTGHLQANFPEYLEGDSIKWNFTKFLINKKGEVVERFEPMVAPEEMESAIEKLLAE</sequence>
<evidence type="ECO:0000313" key="4">
    <source>
        <dbReference type="EMBL" id="MDV5087620.1"/>
    </source>
</evidence>
<comment type="similarity">
    <text evidence="1">Belongs to the glutathione peroxidase family.</text>
</comment>
<gene>
    <name evidence="4" type="ORF">RVY80_01975</name>
</gene>
<name>A0ABU3Z6S7_9FIRM</name>
<protein>
    <submittedName>
        <fullName evidence="4">Glutathione peroxidase</fullName>
    </submittedName>
</protein>
<dbReference type="Pfam" id="PF00255">
    <property type="entry name" value="GSHPx"/>
    <property type="match status" value="1"/>
</dbReference>
<accession>A0ABU3Z6S7</accession>
<dbReference type="InterPro" id="IPR036249">
    <property type="entry name" value="Thioredoxin-like_sf"/>
</dbReference>
<keyword evidence="3" id="KW-0560">Oxidoreductase</keyword>
<dbReference type="InterPro" id="IPR000889">
    <property type="entry name" value="Glutathione_peroxidase"/>
</dbReference>
<evidence type="ECO:0000256" key="1">
    <source>
        <dbReference type="ARBA" id="ARBA00006926"/>
    </source>
</evidence>
<dbReference type="PANTHER" id="PTHR11592">
    <property type="entry name" value="GLUTATHIONE PEROXIDASE"/>
    <property type="match status" value="1"/>
</dbReference>
<dbReference type="RefSeq" id="WP_295190964.1">
    <property type="nucleotide sequence ID" value="NZ_JAWJZA010000005.1"/>
</dbReference>
<dbReference type="EMBL" id="JAWJZB010000002">
    <property type="protein sequence ID" value="MDV5087620.1"/>
    <property type="molecule type" value="Genomic_DNA"/>
</dbReference>
<evidence type="ECO:0000256" key="3">
    <source>
        <dbReference type="ARBA" id="ARBA00023002"/>
    </source>
</evidence>
<dbReference type="GO" id="GO:0004601">
    <property type="term" value="F:peroxidase activity"/>
    <property type="evidence" value="ECO:0007669"/>
    <property type="project" value="UniProtKB-KW"/>
</dbReference>
<dbReference type="Proteomes" id="UP001272515">
    <property type="component" value="Unassembled WGS sequence"/>
</dbReference>
<dbReference type="Gene3D" id="3.40.30.10">
    <property type="entry name" value="Glutaredoxin"/>
    <property type="match status" value="1"/>
</dbReference>
<dbReference type="PROSITE" id="PS51355">
    <property type="entry name" value="GLUTATHIONE_PEROXID_3"/>
    <property type="match status" value="1"/>
</dbReference>
<organism evidence="4 5">
    <name type="scientific">Veillonella absiana</name>
    <dbReference type="NCBI Taxonomy" id="3079305"/>
    <lineage>
        <taxon>Bacteria</taxon>
        <taxon>Bacillati</taxon>
        <taxon>Bacillota</taxon>
        <taxon>Negativicutes</taxon>
        <taxon>Veillonellales</taxon>
        <taxon>Veillonellaceae</taxon>
        <taxon>Veillonella</taxon>
    </lineage>
</organism>
<proteinExistence type="inferred from homology"/>
<evidence type="ECO:0000256" key="2">
    <source>
        <dbReference type="ARBA" id="ARBA00022559"/>
    </source>
</evidence>
<dbReference type="PANTHER" id="PTHR11592:SF78">
    <property type="entry name" value="GLUTATHIONE PEROXIDASE"/>
    <property type="match status" value="1"/>
</dbReference>